<sequence>MKKVVLSLAFVAAVLVSCNKKAEGEVSADSTAAVVDSAAAVVDSAAAVVDSAATKVDSAAAKVEEVAKEEVKK</sequence>
<dbReference type="RefSeq" id="WP_091314729.1">
    <property type="nucleotide sequence ID" value="NZ_CBCSJU010000003.1"/>
</dbReference>
<evidence type="ECO:0000313" key="3">
    <source>
        <dbReference type="Proteomes" id="UP000199702"/>
    </source>
</evidence>
<reference evidence="3" key="1">
    <citation type="submission" date="2016-10" db="EMBL/GenBank/DDBJ databases">
        <authorList>
            <person name="Varghese N."/>
            <person name="Submissions S."/>
        </authorList>
    </citation>
    <scope>NUCLEOTIDE SEQUENCE [LARGE SCALE GENOMIC DNA]</scope>
    <source>
        <strain evidence="3">DSM 17934</strain>
    </source>
</reference>
<gene>
    <name evidence="2" type="ORF">SAMN05660918_2687</name>
</gene>
<protein>
    <recommendedName>
        <fullName evidence="4">Lipoprotein</fullName>
    </recommendedName>
</protein>
<dbReference type="AlphaFoldDB" id="A0A1H6WXR7"/>
<evidence type="ECO:0000256" key="1">
    <source>
        <dbReference type="SAM" id="SignalP"/>
    </source>
</evidence>
<evidence type="ECO:0008006" key="4">
    <source>
        <dbReference type="Google" id="ProtNLM"/>
    </source>
</evidence>
<keyword evidence="3" id="KW-1185">Reference proteome</keyword>
<feature type="chain" id="PRO_5011445557" description="Lipoprotein" evidence="1">
    <location>
        <begin position="23"/>
        <end position="73"/>
    </location>
</feature>
<dbReference type="EMBL" id="FNYA01000007">
    <property type="protein sequence ID" value="SEJ21663.1"/>
    <property type="molecule type" value="Genomic_DNA"/>
</dbReference>
<evidence type="ECO:0000313" key="2">
    <source>
        <dbReference type="EMBL" id="SEJ21663.1"/>
    </source>
</evidence>
<dbReference type="STRING" id="402734.SAMN05660918_2687"/>
<feature type="signal peptide" evidence="1">
    <location>
        <begin position="1"/>
        <end position="22"/>
    </location>
</feature>
<organism evidence="2 3">
    <name type="scientific">Flavobacterium terrigena</name>
    <dbReference type="NCBI Taxonomy" id="402734"/>
    <lineage>
        <taxon>Bacteria</taxon>
        <taxon>Pseudomonadati</taxon>
        <taxon>Bacteroidota</taxon>
        <taxon>Flavobacteriia</taxon>
        <taxon>Flavobacteriales</taxon>
        <taxon>Flavobacteriaceae</taxon>
        <taxon>Flavobacterium</taxon>
    </lineage>
</organism>
<keyword evidence="1" id="KW-0732">Signal</keyword>
<dbReference type="Proteomes" id="UP000199702">
    <property type="component" value="Unassembled WGS sequence"/>
</dbReference>
<name>A0A1H6WXR7_9FLAO</name>
<accession>A0A1H6WXR7</accession>
<proteinExistence type="predicted"/>
<dbReference type="PROSITE" id="PS51257">
    <property type="entry name" value="PROKAR_LIPOPROTEIN"/>
    <property type="match status" value="1"/>
</dbReference>